<proteinExistence type="predicted"/>
<dbReference type="AlphaFoldDB" id="A0AAN8ZHI9"/>
<dbReference type="EMBL" id="JBAMMX010000008">
    <property type="protein sequence ID" value="KAK6934545.1"/>
    <property type="molecule type" value="Genomic_DNA"/>
</dbReference>
<dbReference type="Proteomes" id="UP001370490">
    <property type="component" value="Unassembled WGS sequence"/>
</dbReference>
<evidence type="ECO:0000313" key="2">
    <source>
        <dbReference type="Proteomes" id="UP001370490"/>
    </source>
</evidence>
<accession>A0AAN8ZHI9</accession>
<organism evidence="1 2">
    <name type="scientific">Dillenia turbinata</name>
    <dbReference type="NCBI Taxonomy" id="194707"/>
    <lineage>
        <taxon>Eukaryota</taxon>
        <taxon>Viridiplantae</taxon>
        <taxon>Streptophyta</taxon>
        <taxon>Embryophyta</taxon>
        <taxon>Tracheophyta</taxon>
        <taxon>Spermatophyta</taxon>
        <taxon>Magnoliopsida</taxon>
        <taxon>eudicotyledons</taxon>
        <taxon>Gunneridae</taxon>
        <taxon>Pentapetalae</taxon>
        <taxon>Dilleniales</taxon>
        <taxon>Dilleniaceae</taxon>
        <taxon>Dillenia</taxon>
    </lineage>
</organism>
<dbReference type="PANTHER" id="PTHR47679:SF1">
    <property type="entry name" value="PROTEIN TORNADO 1"/>
    <property type="match status" value="1"/>
</dbReference>
<reference evidence="1 2" key="1">
    <citation type="submission" date="2023-12" db="EMBL/GenBank/DDBJ databases">
        <title>A high-quality genome assembly for Dillenia turbinata (Dilleniales).</title>
        <authorList>
            <person name="Chanderbali A."/>
        </authorList>
    </citation>
    <scope>NUCLEOTIDE SEQUENCE [LARGE SCALE GENOMIC DNA]</scope>
    <source>
        <strain evidence="1">LSX21</strain>
        <tissue evidence="1">Leaf</tissue>
    </source>
</reference>
<keyword evidence="2" id="KW-1185">Reference proteome</keyword>
<gene>
    <name evidence="1" type="ORF">RJ641_034700</name>
</gene>
<sequence length="101" mass="11593">MKWNEFNELCQVKVPALRHDNKEKMEMRRYVIASSLHHIGEPTSAIRKQSSMENGGFISRKKLEKILRGSLQSPIPGMGPKVFENLENNNSGIRAIFLRDL</sequence>
<protein>
    <submittedName>
        <fullName evidence="1">Uncharacterized protein</fullName>
    </submittedName>
</protein>
<evidence type="ECO:0000313" key="1">
    <source>
        <dbReference type="EMBL" id="KAK6934545.1"/>
    </source>
</evidence>
<dbReference type="PANTHER" id="PTHR47679">
    <property type="entry name" value="PROTEIN TORNADO 1"/>
    <property type="match status" value="1"/>
</dbReference>
<name>A0AAN8ZHI9_9MAGN</name>
<comment type="caution">
    <text evidence="1">The sequence shown here is derived from an EMBL/GenBank/DDBJ whole genome shotgun (WGS) entry which is preliminary data.</text>
</comment>